<dbReference type="Pfam" id="PF07927">
    <property type="entry name" value="HicA_toxin"/>
    <property type="match status" value="1"/>
</dbReference>
<protein>
    <recommendedName>
        <fullName evidence="3">Hexulose-6-phosphate synthase</fullName>
    </recommendedName>
</protein>
<evidence type="ECO:0008006" key="3">
    <source>
        <dbReference type="Google" id="ProtNLM"/>
    </source>
</evidence>
<dbReference type="Proteomes" id="UP000077857">
    <property type="component" value="Unassembled WGS sequence"/>
</dbReference>
<evidence type="ECO:0000313" key="2">
    <source>
        <dbReference type="Proteomes" id="UP000077857"/>
    </source>
</evidence>
<accession>A0A177N824</accession>
<dbReference type="AlphaFoldDB" id="A0A177N824"/>
<comment type="caution">
    <text evidence="1">The sequence shown here is derived from an EMBL/GenBank/DDBJ whole genome shotgun (WGS) entry which is preliminary data.</text>
</comment>
<proteinExistence type="predicted"/>
<dbReference type="GO" id="GO:0003729">
    <property type="term" value="F:mRNA binding"/>
    <property type="evidence" value="ECO:0007669"/>
    <property type="project" value="InterPro"/>
</dbReference>
<dbReference type="InterPro" id="IPR012933">
    <property type="entry name" value="HicA_mRNA_interferase"/>
</dbReference>
<dbReference type="SUPFAM" id="SSF54786">
    <property type="entry name" value="YcfA/nrd intein domain"/>
    <property type="match status" value="1"/>
</dbReference>
<reference evidence="1 2" key="1">
    <citation type="submission" date="2016-03" db="EMBL/GenBank/DDBJ databases">
        <authorList>
            <person name="Ploux O."/>
        </authorList>
    </citation>
    <scope>NUCLEOTIDE SEQUENCE [LARGE SCALE GENOMIC DNA]</scope>
    <source>
        <strain evidence="1 2">R-45378</strain>
    </source>
</reference>
<dbReference type="OrthoDB" id="73001at2"/>
<organism evidence="1 2">
    <name type="scientific">Methylomonas koyamae</name>
    <dbReference type="NCBI Taxonomy" id="702114"/>
    <lineage>
        <taxon>Bacteria</taxon>
        <taxon>Pseudomonadati</taxon>
        <taxon>Pseudomonadota</taxon>
        <taxon>Gammaproteobacteria</taxon>
        <taxon>Methylococcales</taxon>
        <taxon>Methylococcaceae</taxon>
        <taxon>Methylomonas</taxon>
    </lineage>
</organism>
<gene>
    <name evidence="1" type="ORF">A1507_15505</name>
</gene>
<evidence type="ECO:0000313" key="1">
    <source>
        <dbReference type="EMBL" id="OAI14208.1"/>
    </source>
</evidence>
<name>A0A177N824_9GAMM</name>
<sequence>MSKHEKLIEKLCRKPSPTDFTWDEMVSLLKHFGFEVCKNSGSRRRFRNEKRDLNVFLHEPHPHHTIKVCYIRQTVEFLKENGFI</sequence>
<dbReference type="EMBL" id="LUUJ01000092">
    <property type="protein sequence ID" value="OAI14208.1"/>
    <property type="molecule type" value="Genomic_DNA"/>
</dbReference>